<evidence type="ECO:0000313" key="2">
    <source>
        <dbReference type="EMBL" id="USW54175.1"/>
    </source>
</evidence>
<keyword evidence="1" id="KW-0472">Membrane</keyword>
<feature type="transmembrane region" description="Helical" evidence="1">
    <location>
        <begin position="7"/>
        <end position="25"/>
    </location>
</feature>
<sequence>MDLEDHLLGALLVLICIVSLASFVLEAQHTRVGADLFTNARRIGKVAIDAAMAGLWRGRKESDTNDIAILEKQMVVAPPLTPLPLIRANTSAGKYITWASLSLFALWTITIYPVSVRLRRAMASPSPVLSVDLDIAGDGIRAGLYFPAALSLVTTIHGCFHGSGGGMKELGSAHLINLVSLIVNIVKDMMTRSIGSLSAEERLIATISIDIASNGARASLSDKTTLSSRYFVWIVMALRLLGVFCMIALLQTTGNSQKDDRSYELYWYGPMRPSDGATWPVWTALATRIISWTHDLVLVACKHTFAFNSGRKNSERTMIHSQYRLLPATSLPRHVECWPMIAGDVWVIEKIVTDLERGALSDWGQSAALVTALFVVLHWLYYYTKLVWTSTKSQVSWRDWSAMIHAVDRPLTQPNFWHVEGEDKPKSYWQDQLMEACNRSDPTLLTLAMEHLDKADVNFAGEGHHTPLSLCASKGNMGKVKTLKLIYHAASTFEYTQSAISCAAEMGESHVLDFLLARPETIPDECTTLNQDGNNPLVLACRAGQWRAAMVLLEQHHVISDCLVTHDGRSPLWSALTSPAPHSDCTAAL</sequence>
<name>A0A9Q9AXA0_9PEZI</name>
<keyword evidence="1" id="KW-0812">Transmembrane</keyword>
<keyword evidence="3" id="KW-1185">Reference proteome</keyword>
<keyword evidence="1" id="KW-1133">Transmembrane helix</keyword>
<evidence type="ECO:0000313" key="3">
    <source>
        <dbReference type="Proteomes" id="UP001056384"/>
    </source>
</evidence>
<dbReference type="AlphaFoldDB" id="A0A9Q9AXA0"/>
<proteinExistence type="predicted"/>
<evidence type="ECO:0000256" key="1">
    <source>
        <dbReference type="SAM" id="Phobius"/>
    </source>
</evidence>
<feature type="transmembrane region" description="Helical" evidence="1">
    <location>
        <begin position="363"/>
        <end position="383"/>
    </location>
</feature>
<protein>
    <submittedName>
        <fullName evidence="2">Ankyrin repeat-containing domain superfamily</fullName>
    </submittedName>
</protein>
<dbReference type="SUPFAM" id="SSF48403">
    <property type="entry name" value="Ankyrin repeat"/>
    <property type="match status" value="1"/>
</dbReference>
<accession>A0A9Q9AXA0</accession>
<reference evidence="2" key="1">
    <citation type="submission" date="2022-06" db="EMBL/GenBank/DDBJ databases">
        <title>Complete genome sequences of two strains of the flax pathogen Septoria linicola.</title>
        <authorList>
            <person name="Lapalu N."/>
            <person name="Simon A."/>
            <person name="Demenou B."/>
            <person name="Paumier D."/>
            <person name="Guillot M.-P."/>
            <person name="Gout L."/>
            <person name="Valade R."/>
        </authorList>
    </citation>
    <scope>NUCLEOTIDE SEQUENCE</scope>
    <source>
        <strain evidence="2">SE15195</strain>
    </source>
</reference>
<dbReference type="EMBL" id="CP099423">
    <property type="protein sequence ID" value="USW54175.1"/>
    <property type="molecule type" value="Genomic_DNA"/>
</dbReference>
<dbReference type="InterPro" id="IPR036770">
    <property type="entry name" value="Ankyrin_rpt-contain_sf"/>
</dbReference>
<feature type="transmembrane region" description="Helical" evidence="1">
    <location>
        <begin position="95"/>
        <end position="114"/>
    </location>
</feature>
<feature type="transmembrane region" description="Helical" evidence="1">
    <location>
        <begin position="230"/>
        <end position="250"/>
    </location>
</feature>
<dbReference type="Proteomes" id="UP001056384">
    <property type="component" value="Chromosome 6"/>
</dbReference>
<organism evidence="2 3">
    <name type="scientific">Septoria linicola</name>
    <dbReference type="NCBI Taxonomy" id="215465"/>
    <lineage>
        <taxon>Eukaryota</taxon>
        <taxon>Fungi</taxon>
        <taxon>Dikarya</taxon>
        <taxon>Ascomycota</taxon>
        <taxon>Pezizomycotina</taxon>
        <taxon>Dothideomycetes</taxon>
        <taxon>Dothideomycetidae</taxon>
        <taxon>Mycosphaerellales</taxon>
        <taxon>Mycosphaerellaceae</taxon>
        <taxon>Septoria</taxon>
    </lineage>
</organism>
<gene>
    <name evidence="2" type="ORF">Slin15195_G074940</name>
</gene>
<dbReference type="Gene3D" id="1.25.40.20">
    <property type="entry name" value="Ankyrin repeat-containing domain"/>
    <property type="match status" value="1"/>
</dbReference>